<feature type="transmembrane region" description="Helical" evidence="6">
    <location>
        <begin position="48"/>
        <end position="70"/>
    </location>
</feature>
<dbReference type="InterPro" id="IPR045064">
    <property type="entry name" value="Reticulon-like"/>
</dbReference>
<protein>
    <recommendedName>
        <fullName evidence="7">Reticulon domain-containing protein</fullName>
    </recommendedName>
</protein>
<feature type="domain" description="Reticulon" evidence="7">
    <location>
        <begin position="112"/>
        <end position="160"/>
    </location>
</feature>
<feature type="transmembrane region" description="Helical" evidence="6">
    <location>
        <begin position="76"/>
        <end position="94"/>
    </location>
</feature>
<accession>A0A3P6CF71</accession>
<dbReference type="GO" id="GO:0005789">
    <property type="term" value="C:endoplasmic reticulum membrane"/>
    <property type="evidence" value="ECO:0007669"/>
    <property type="project" value="UniProtKB-SubCell"/>
</dbReference>
<comment type="subcellular location">
    <subcellularLocation>
        <location evidence="1">Endoplasmic reticulum membrane</location>
        <topology evidence="1">Multi-pass membrane protein</topology>
    </subcellularLocation>
</comment>
<dbReference type="EMBL" id="LR031873">
    <property type="protein sequence ID" value="VDD09205.1"/>
    <property type="molecule type" value="Genomic_DNA"/>
</dbReference>
<keyword evidence="5 6" id="KW-0472">Membrane</keyword>
<name>A0A3P6CF71_BRAOL</name>
<dbReference type="GO" id="GO:0009617">
    <property type="term" value="P:response to bacterium"/>
    <property type="evidence" value="ECO:0007669"/>
    <property type="project" value="InterPro"/>
</dbReference>
<sequence length="160" mass="18705">MFTGLHLKFLKSILKRIFPFDCFCTEKRAEQGLCYLKEHCVRKVLKNFLMVLIHILVMNRFLVNNLYLFGQYSLDFYSQVVVGLWIILVLGKLVQLLDRCIHLFCIVAVLQTVPMLYEKHENKVDPVAEKTLKELKKHYMIFDDKVLSKIPLASVKAKLG</sequence>
<keyword evidence="3" id="KW-0256">Endoplasmic reticulum</keyword>
<evidence type="ECO:0000256" key="5">
    <source>
        <dbReference type="ARBA" id="ARBA00023136"/>
    </source>
</evidence>
<evidence type="ECO:0000313" key="8">
    <source>
        <dbReference type="EMBL" id="VDD09205.1"/>
    </source>
</evidence>
<gene>
    <name evidence="8" type="ORF">BOLC4T24656H</name>
</gene>
<evidence type="ECO:0000259" key="7">
    <source>
        <dbReference type="PROSITE" id="PS50845"/>
    </source>
</evidence>
<dbReference type="PANTHER" id="PTHR10994">
    <property type="entry name" value="RETICULON"/>
    <property type="match status" value="1"/>
</dbReference>
<evidence type="ECO:0000256" key="6">
    <source>
        <dbReference type="SAM" id="Phobius"/>
    </source>
</evidence>
<keyword evidence="4 6" id="KW-1133">Transmembrane helix</keyword>
<evidence type="ECO:0000256" key="3">
    <source>
        <dbReference type="ARBA" id="ARBA00022824"/>
    </source>
</evidence>
<evidence type="ECO:0000256" key="1">
    <source>
        <dbReference type="ARBA" id="ARBA00004477"/>
    </source>
</evidence>
<organism evidence="8">
    <name type="scientific">Brassica oleracea</name>
    <name type="common">Wild cabbage</name>
    <dbReference type="NCBI Taxonomy" id="3712"/>
    <lineage>
        <taxon>Eukaryota</taxon>
        <taxon>Viridiplantae</taxon>
        <taxon>Streptophyta</taxon>
        <taxon>Embryophyta</taxon>
        <taxon>Tracheophyta</taxon>
        <taxon>Spermatophyta</taxon>
        <taxon>Magnoliopsida</taxon>
        <taxon>eudicotyledons</taxon>
        <taxon>Gunneridae</taxon>
        <taxon>Pentapetalae</taxon>
        <taxon>rosids</taxon>
        <taxon>malvids</taxon>
        <taxon>Brassicales</taxon>
        <taxon>Brassicaceae</taxon>
        <taxon>Brassiceae</taxon>
        <taxon>Brassica</taxon>
    </lineage>
</organism>
<dbReference type="PANTHER" id="PTHR10994:SF147">
    <property type="entry name" value="RETICULON-LIKE PROTEIN B6"/>
    <property type="match status" value="1"/>
</dbReference>
<evidence type="ECO:0000256" key="4">
    <source>
        <dbReference type="ARBA" id="ARBA00022989"/>
    </source>
</evidence>
<dbReference type="PROSITE" id="PS50845">
    <property type="entry name" value="RETICULON"/>
    <property type="match status" value="1"/>
</dbReference>
<keyword evidence="2 6" id="KW-0812">Transmembrane</keyword>
<reference evidence="8" key="1">
    <citation type="submission" date="2018-11" db="EMBL/GenBank/DDBJ databases">
        <authorList>
            <consortium name="Genoscope - CEA"/>
            <person name="William W."/>
        </authorList>
    </citation>
    <scope>NUCLEOTIDE SEQUENCE</scope>
</reference>
<evidence type="ECO:0000256" key="2">
    <source>
        <dbReference type="ARBA" id="ARBA00022692"/>
    </source>
</evidence>
<dbReference type="InterPro" id="IPR003388">
    <property type="entry name" value="Reticulon"/>
</dbReference>
<proteinExistence type="predicted"/>
<dbReference type="AlphaFoldDB" id="A0A3P6CF71"/>